<keyword evidence="2" id="KW-0808">Transferase</keyword>
<evidence type="ECO:0000259" key="1">
    <source>
        <dbReference type="Pfam" id="PF00534"/>
    </source>
</evidence>
<sequence>MKKKQNKIIFVGLLPPIITGQSVATAAILDHLRKHTNYVKVIRLPDNLTPKSSVQKILKWWQFILVNLRFLWAAGWSSKIVYLSGARSFMGTLRNLPMIAWSRWRHQRIIMHYHCGDYTEFLSQQPNWFQKVSCWAHEQCEDIIILGSSIRQQFELNKDVAGKLRVIPYGISLSSTEKKYIESSISLLFLSNLIHTKGYWDVLKAIDILVNMWQYRNLTCDFCGSFMTNSDDPTNITSEQAKLNFDNFVEKRNLQNFVSFHGPVVDEKKKKFLKKAHVLLLPTYYNTEGQPISILEAMAHGQVVISTAFRAIPDMVHDQKTGFLLPPCNANAIAEKIKWLIDNPSQYSEMSQRALEHVKSNFSMQLHLKKIEAIFFEYESYHHNSSV</sequence>
<dbReference type="PANTHER" id="PTHR12526">
    <property type="entry name" value="GLYCOSYLTRANSFERASE"/>
    <property type="match status" value="1"/>
</dbReference>
<dbReference type="EMBL" id="CP002859">
    <property type="protein sequence ID" value="AEI50297.1"/>
    <property type="molecule type" value="Genomic_DNA"/>
</dbReference>
<dbReference type="AlphaFoldDB" id="A0A7U3ZNA0"/>
<protein>
    <submittedName>
        <fullName evidence="2">Glycosyl transferase group 1</fullName>
    </submittedName>
</protein>
<dbReference type="SUPFAM" id="SSF53756">
    <property type="entry name" value="UDP-Glycosyltransferase/glycogen phosphorylase"/>
    <property type="match status" value="1"/>
</dbReference>
<dbReference type="CDD" id="cd03801">
    <property type="entry name" value="GT4_PimA-like"/>
    <property type="match status" value="1"/>
</dbReference>
<dbReference type="Pfam" id="PF00534">
    <property type="entry name" value="Glycos_transf_1"/>
    <property type="match status" value="1"/>
</dbReference>
<dbReference type="KEGG" id="rsi:Runsl_3944"/>
<gene>
    <name evidence="2" type="ordered locus">Runsl_3944</name>
</gene>
<organism evidence="2 3">
    <name type="scientific">Runella slithyformis (strain ATCC 29530 / DSM 19594 / LMG 11500 / NCIMB 11436 / LSU 4)</name>
    <dbReference type="NCBI Taxonomy" id="761193"/>
    <lineage>
        <taxon>Bacteria</taxon>
        <taxon>Pseudomonadati</taxon>
        <taxon>Bacteroidota</taxon>
        <taxon>Cytophagia</taxon>
        <taxon>Cytophagales</taxon>
        <taxon>Spirosomataceae</taxon>
        <taxon>Runella</taxon>
    </lineage>
</organism>
<accession>A0A7U3ZNA0</accession>
<dbReference type="Proteomes" id="UP000000493">
    <property type="component" value="Chromosome"/>
</dbReference>
<dbReference type="GO" id="GO:0016757">
    <property type="term" value="F:glycosyltransferase activity"/>
    <property type="evidence" value="ECO:0007669"/>
    <property type="project" value="InterPro"/>
</dbReference>
<dbReference type="InterPro" id="IPR001296">
    <property type="entry name" value="Glyco_trans_1"/>
</dbReference>
<feature type="domain" description="Glycosyl transferase family 1" evidence="1">
    <location>
        <begin position="184"/>
        <end position="354"/>
    </location>
</feature>
<reference evidence="2 3" key="2">
    <citation type="journal article" date="2012" name="Stand. Genomic Sci.">
        <title>Complete genome sequence of the aquatic bacterium Runella slithyformis type strain (LSU 4(T)).</title>
        <authorList>
            <person name="Copeland A."/>
            <person name="Zhang X."/>
            <person name="Misra M."/>
            <person name="Lapidus A."/>
            <person name="Nolan M."/>
            <person name="Lucas S."/>
            <person name="Deshpande S."/>
            <person name="Cheng J.F."/>
            <person name="Tapia R."/>
            <person name="Goodwin L.A."/>
            <person name="Pitluck S."/>
            <person name="Liolios K."/>
            <person name="Pagani I."/>
            <person name="Ivanova N."/>
            <person name="Mikhailova N."/>
            <person name="Pati A."/>
            <person name="Chen A."/>
            <person name="Palaniappan K."/>
            <person name="Land M."/>
            <person name="Hauser L."/>
            <person name="Pan C."/>
            <person name="Jeffries C.D."/>
            <person name="Detter J.C."/>
            <person name="Brambilla E.M."/>
            <person name="Rohde M."/>
            <person name="Djao O.D."/>
            <person name="Goker M."/>
            <person name="Sikorski J."/>
            <person name="Tindall B.J."/>
            <person name="Woyke T."/>
            <person name="Bristow J."/>
            <person name="Eisen J.A."/>
            <person name="Markowitz V."/>
            <person name="Hugenholtz P."/>
            <person name="Kyrpides N.C."/>
            <person name="Klenk H.P."/>
            <person name="Mavromatis K."/>
        </authorList>
    </citation>
    <scope>NUCLEOTIDE SEQUENCE [LARGE SCALE GENOMIC DNA]</scope>
    <source>
        <strain evidence="3">ATCC 29530 / DSM 19594 / LMG 11500 / NCIMB 11436 / LSU 4</strain>
    </source>
</reference>
<reference evidence="3" key="1">
    <citation type="submission" date="2011-06" db="EMBL/GenBank/DDBJ databases">
        <title>The complete genome of chromosome of Runella slithyformis DSM 19594.</title>
        <authorList>
            <consortium name="US DOE Joint Genome Institute (JGI-PGF)"/>
            <person name="Lucas S."/>
            <person name="Han J."/>
            <person name="Lapidus A."/>
            <person name="Bruce D."/>
            <person name="Goodwin L."/>
            <person name="Pitluck S."/>
            <person name="Peters L."/>
            <person name="Kyrpides N."/>
            <person name="Mavromatis K."/>
            <person name="Ivanova N."/>
            <person name="Ovchinnikova G."/>
            <person name="Zhang X."/>
            <person name="Misra M."/>
            <person name="Detter J.C."/>
            <person name="Tapia R."/>
            <person name="Han C."/>
            <person name="Land M."/>
            <person name="Hauser L."/>
            <person name="Markowitz V."/>
            <person name="Cheng J.-F."/>
            <person name="Hugenholtz P."/>
            <person name="Woyke T."/>
            <person name="Wu D."/>
            <person name="Tindall B."/>
            <person name="Faehrich R."/>
            <person name="Brambilla E."/>
            <person name="Klenk H.-P."/>
            <person name="Eisen J.A."/>
        </authorList>
    </citation>
    <scope>NUCLEOTIDE SEQUENCE [LARGE SCALE GENOMIC DNA]</scope>
    <source>
        <strain evidence="3">ATCC 29530 / DSM 19594 / LMG 11500 / NCIMB 11436 / LSU 4</strain>
    </source>
</reference>
<dbReference type="RefSeq" id="WP_013929600.1">
    <property type="nucleotide sequence ID" value="NC_015703.1"/>
</dbReference>
<evidence type="ECO:0000313" key="2">
    <source>
        <dbReference type="EMBL" id="AEI50297.1"/>
    </source>
</evidence>
<dbReference type="Gene3D" id="3.40.50.2000">
    <property type="entry name" value="Glycogen Phosphorylase B"/>
    <property type="match status" value="2"/>
</dbReference>
<keyword evidence="3" id="KW-1185">Reference proteome</keyword>
<dbReference type="PANTHER" id="PTHR12526:SF630">
    <property type="entry name" value="GLYCOSYLTRANSFERASE"/>
    <property type="match status" value="1"/>
</dbReference>
<name>A0A7U3ZNA0_RUNSL</name>
<evidence type="ECO:0000313" key="3">
    <source>
        <dbReference type="Proteomes" id="UP000000493"/>
    </source>
</evidence>
<proteinExistence type="predicted"/>